<evidence type="ECO:0000313" key="4">
    <source>
        <dbReference type="Proteomes" id="UP000495940"/>
    </source>
</evidence>
<dbReference type="KEGG" id="shaw:CEB94_14730"/>
<name>A0A6G5RDT0_9ACTN</name>
<dbReference type="EMBL" id="CP021978">
    <property type="protein sequence ID" value="QCD55979.1"/>
    <property type="molecule type" value="Genomic_DNA"/>
</dbReference>
<accession>A0A6G5RDT0</accession>
<evidence type="ECO:0008006" key="5">
    <source>
        <dbReference type="Google" id="ProtNLM"/>
    </source>
</evidence>
<organism evidence="3 4">
    <name type="scientific">Streptomyces hawaiiensis</name>
    <dbReference type="NCBI Taxonomy" id="67305"/>
    <lineage>
        <taxon>Bacteria</taxon>
        <taxon>Bacillati</taxon>
        <taxon>Actinomycetota</taxon>
        <taxon>Actinomycetes</taxon>
        <taxon>Kitasatosporales</taxon>
        <taxon>Streptomycetaceae</taxon>
        <taxon>Streptomyces</taxon>
    </lineage>
</organism>
<evidence type="ECO:0000259" key="1">
    <source>
        <dbReference type="Pfam" id="PF08808"/>
    </source>
</evidence>
<keyword evidence="4" id="KW-1185">Reference proteome</keyword>
<dbReference type="AlphaFoldDB" id="A0A6G5RDT0"/>
<dbReference type="RefSeq" id="WP_175432626.1">
    <property type="nucleotide sequence ID" value="NZ_CP021978.1"/>
</dbReference>
<protein>
    <recommendedName>
        <fullName evidence="5">RES domain-containing protein</fullName>
    </recommendedName>
</protein>
<gene>
    <name evidence="3" type="ORF">CEB94_14730</name>
</gene>
<sequence length="422" mass="48638">MGLAKRHWMEAQDRGWYSGGDQWVCEQCVAESFLASKVKEASSPEKTCSFCDKIPAAELDVFMEAFMQGVTRRYEDADNEHRYDSETGEYLGNTFDTSDLINWEYGHVFANSEFQEVVCDSIVDKMWTDNDFWYYTPSEALSTGWQRFREAVMYESRYVFWLRTDWQEQDYDEDGVHPAKVLQALSDYVEKHDLYRALEIGDIFWRARTRRDIEASWGAKDLGTAGREYAKQANRMSPAGIPMFYGAEDADTAVRETLVRTSDTHVSVASFQATRRFTVVDLTGSKLPSLPSEFDVERFAERHRILFLRDFVKDLTKPIRESYEQIDYVPTQILTEYLLKVHEPSGERSIDGLMYTSAVTGKTCVVLDVPHKRCIDRDDEIERFAGDKLHLKMDAASVTTLKIQRDYDPIPPANDDPFAQPG</sequence>
<evidence type="ECO:0000313" key="3">
    <source>
        <dbReference type="EMBL" id="QCD55979.1"/>
    </source>
</evidence>
<dbReference type="Proteomes" id="UP000495940">
    <property type="component" value="Chromosome"/>
</dbReference>
<feature type="domain" description="RES" evidence="1">
    <location>
        <begin position="204"/>
        <end position="374"/>
    </location>
</feature>
<feature type="domain" description="HEPN/RES N-terminal" evidence="2">
    <location>
        <begin position="42"/>
        <end position="163"/>
    </location>
</feature>
<dbReference type="InterPro" id="IPR014914">
    <property type="entry name" value="RES_dom"/>
</dbReference>
<proteinExistence type="predicted"/>
<dbReference type="Pfam" id="PF18870">
    <property type="entry name" value="HEPN_RES_NTD1"/>
    <property type="match status" value="1"/>
</dbReference>
<dbReference type="InterPro" id="IPR041206">
    <property type="entry name" value="HEPN/RES_NTD1"/>
</dbReference>
<dbReference type="Pfam" id="PF08808">
    <property type="entry name" value="RES"/>
    <property type="match status" value="1"/>
</dbReference>
<reference evidence="3 4" key="1">
    <citation type="submission" date="2017-06" db="EMBL/GenBank/DDBJ databases">
        <title>Complete Genome Sequence of Streptomyces hawaiiensis NRRL 15010 and insights into acyldepsipeptides biosynthesis.</title>
        <authorList>
            <person name="Mariita R.M."/>
            <person name="Sello J.K."/>
        </authorList>
    </citation>
    <scope>NUCLEOTIDE SEQUENCE [LARGE SCALE GENOMIC DNA]</scope>
    <source>
        <strain evidence="3 4">ATCC 12236</strain>
    </source>
</reference>
<evidence type="ECO:0000259" key="2">
    <source>
        <dbReference type="Pfam" id="PF18870"/>
    </source>
</evidence>